<dbReference type="Gene3D" id="3.40.50.1000">
    <property type="entry name" value="HAD superfamily/HAD-like"/>
    <property type="match status" value="1"/>
</dbReference>
<evidence type="ECO:0000256" key="4">
    <source>
        <dbReference type="ARBA" id="ARBA00022842"/>
    </source>
</evidence>
<sequence length="257" mass="29414">MKSTKPAPIAFFDLDHTLLDGANGNLVVKYMVKTRRLGIEAIWKAVKFTTLYRMNRLPREEVYRWTFQECGKYDIEDLIRILDEAYELYVMPRLFKEGEERVREHKLQGHRTVIATAAGEYMSEKVRVQLGADDKIAAMAPVRDGRLTDELCRPLPFGEGKETLARRYATERGVELSDCFFYSDSMADLPLLQSVGNPVVVNPQRKLKILASEKGWPVLFWKTPAGYKEPSRPQLLTFDPSGLEPDGDQDRPDKLPC</sequence>
<dbReference type="EMBL" id="MELK01000011">
    <property type="protein sequence ID" value="OFW59724.1"/>
    <property type="molecule type" value="Genomic_DNA"/>
</dbReference>
<name>A0A1F2WS60_9ACTN</name>
<feature type="compositionally biased region" description="Basic and acidic residues" evidence="5">
    <location>
        <begin position="248"/>
        <end position="257"/>
    </location>
</feature>
<evidence type="ECO:0000313" key="7">
    <source>
        <dbReference type="Proteomes" id="UP000177876"/>
    </source>
</evidence>
<dbReference type="GO" id="GO:0016787">
    <property type="term" value="F:hydrolase activity"/>
    <property type="evidence" value="ECO:0007669"/>
    <property type="project" value="UniProtKB-KW"/>
</dbReference>
<dbReference type="PANTHER" id="PTHR43344">
    <property type="entry name" value="PHOSPHOSERINE PHOSPHATASE"/>
    <property type="match status" value="1"/>
</dbReference>
<dbReference type="GO" id="GO:0046872">
    <property type="term" value="F:metal ion binding"/>
    <property type="evidence" value="ECO:0007669"/>
    <property type="project" value="UniProtKB-KW"/>
</dbReference>
<keyword evidence="3" id="KW-0378">Hydrolase</keyword>
<keyword evidence="4" id="KW-0460">Magnesium</keyword>
<dbReference type="CDD" id="cd02612">
    <property type="entry name" value="HAD_PGPPase"/>
    <property type="match status" value="1"/>
</dbReference>
<dbReference type="Gene3D" id="1.20.1440.100">
    <property type="entry name" value="SG protein - dephosphorylation function"/>
    <property type="match status" value="1"/>
</dbReference>
<organism evidence="6 7">
    <name type="scientific">Candidatus Solincola sediminis</name>
    <dbReference type="NCBI Taxonomy" id="1797199"/>
    <lineage>
        <taxon>Bacteria</taxon>
        <taxon>Bacillati</taxon>
        <taxon>Actinomycetota</taxon>
        <taxon>Candidatus Geothermincolia</taxon>
        <taxon>Candidatus Geothermincolales</taxon>
        <taxon>Candidatus Geothermincolaceae</taxon>
        <taxon>Candidatus Solincola</taxon>
    </lineage>
</organism>
<dbReference type="InterPro" id="IPR006385">
    <property type="entry name" value="HAD_hydro_SerB1"/>
</dbReference>
<evidence type="ECO:0000313" key="6">
    <source>
        <dbReference type="EMBL" id="OFW59724.1"/>
    </source>
</evidence>
<dbReference type="InterPro" id="IPR023214">
    <property type="entry name" value="HAD_sf"/>
</dbReference>
<evidence type="ECO:0000256" key="3">
    <source>
        <dbReference type="ARBA" id="ARBA00022801"/>
    </source>
</evidence>
<dbReference type="AlphaFoldDB" id="A0A1F2WS60"/>
<gene>
    <name evidence="6" type="ORF">A2Y75_04935</name>
</gene>
<dbReference type="Proteomes" id="UP000177876">
    <property type="component" value="Unassembled WGS sequence"/>
</dbReference>
<evidence type="ECO:0008006" key="8">
    <source>
        <dbReference type="Google" id="ProtNLM"/>
    </source>
</evidence>
<dbReference type="STRING" id="1797197.A2Y75_04935"/>
<dbReference type="Pfam" id="PF12710">
    <property type="entry name" value="HAD"/>
    <property type="match status" value="1"/>
</dbReference>
<evidence type="ECO:0000256" key="2">
    <source>
        <dbReference type="ARBA" id="ARBA00022723"/>
    </source>
</evidence>
<accession>A0A1F2WS60</accession>
<feature type="region of interest" description="Disordered" evidence="5">
    <location>
        <begin position="227"/>
        <end position="257"/>
    </location>
</feature>
<comment type="similarity">
    <text evidence="1">Belongs to the HAD-like hydrolase superfamily. SerB family.</text>
</comment>
<protein>
    <recommendedName>
        <fullName evidence="8">HAD-IB family hydrolase</fullName>
    </recommendedName>
</protein>
<dbReference type="NCBIfam" id="TIGR01488">
    <property type="entry name" value="HAD-SF-IB"/>
    <property type="match status" value="1"/>
</dbReference>
<comment type="caution">
    <text evidence="6">The sequence shown here is derived from an EMBL/GenBank/DDBJ whole genome shotgun (WGS) entry which is preliminary data.</text>
</comment>
<reference evidence="6 7" key="1">
    <citation type="journal article" date="2016" name="Nat. Commun.">
        <title>Thousands of microbial genomes shed light on interconnected biogeochemical processes in an aquifer system.</title>
        <authorList>
            <person name="Anantharaman K."/>
            <person name="Brown C.T."/>
            <person name="Hug L.A."/>
            <person name="Sharon I."/>
            <person name="Castelle C.J."/>
            <person name="Probst A.J."/>
            <person name="Thomas B.C."/>
            <person name="Singh A."/>
            <person name="Wilkins M.J."/>
            <person name="Karaoz U."/>
            <person name="Brodie E.L."/>
            <person name="Williams K.H."/>
            <person name="Hubbard S.S."/>
            <person name="Banfield J.F."/>
        </authorList>
    </citation>
    <scope>NUCLEOTIDE SEQUENCE [LARGE SCALE GENOMIC DNA]</scope>
</reference>
<evidence type="ECO:0000256" key="5">
    <source>
        <dbReference type="SAM" id="MobiDB-lite"/>
    </source>
</evidence>
<proteinExistence type="inferred from homology"/>
<dbReference type="SUPFAM" id="SSF56784">
    <property type="entry name" value="HAD-like"/>
    <property type="match status" value="1"/>
</dbReference>
<keyword evidence="2" id="KW-0479">Metal-binding</keyword>
<evidence type="ECO:0000256" key="1">
    <source>
        <dbReference type="ARBA" id="ARBA00009184"/>
    </source>
</evidence>
<dbReference type="NCBIfam" id="TIGR01490">
    <property type="entry name" value="HAD-SF-IB-hyp1"/>
    <property type="match status" value="1"/>
</dbReference>
<dbReference type="InterPro" id="IPR036412">
    <property type="entry name" value="HAD-like_sf"/>
</dbReference>
<dbReference type="PANTHER" id="PTHR43344:SF13">
    <property type="entry name" value="PHOSPHATASE RV3661-RELATED"/>
    <property type="match status" value="1"/>
</dbReference>
<dbReference type="InterPro" id="IPR050582">
    <property type="entry name" value="HAD-like_SerB"/>
</dbReference>